<dbReference type="InterPro" id="IPR000014">
    <property type="entry name" value="PAS"/>
</dbReference>
<dbReference type="InterPro" id="IPR035965">
    <property type="entry name" value="PAS-like_dom_sf"/>
</dbReference>
<dbReference type="InterPro" id="IPR000700">
    <property type="entry name" value="PAS-assoc_C"/>
</dbReference>
<dbReference type="PANTHER" id="PTHR46663:SF3">
    <property type="entry name" value="SLL0267 PROTEIN"/>
    <property type="match status" value="1"/>
</dbReference>
<dbReference type="Gene3D" id="3.30.450.20">
    <property type="entry name" value="PAS domain"/>
    <property type="match status" value="3"/>
</dbReference>
<sequence>MILAIGLMVTAGLWSIAQAHVRQDREEELGELASKIAGLIDERLRDNAQLLRGAAGLFDVPEWITHERFRRYFETLQLKDQYPGIQGIGFLLLIPDDEKDARVAAVHREGFPQFKIHPAGERPFYAAVLYIERFSGRNLRDFGYDMAPEPLRWEAATRARDQATEALSARVTLMQEGATDIQPGFVLFLPVYRAVAPHDSLAERRANLLGWVYSPLRMRDLMQDVLRPVQSDLARPGLRLDVYDGERPVPEQRLFTSGPAGISPEANGSLRKIQLVTFGGRQWSVAVTAAPSFEYALTSDIATWIGLSGLTLSLLLALIFVVQTQAQRRVATVVGALEHTNQHLAEQERLLLWAQRTAQLGSWTFDPRTKQASWSEGMFPIWGLDPKDGAPSYEAHRRYIHPEDWGAFDQAVSRAAQRGEPYRLRLRIRRPDGQERRMISLCTPHLDAQGKVVRLSGTVQDVTEHEQEEAERRHLQTMLARTEQLAHIGSWEMEIETNSVTWSEELFRIFQMDPAVGVPPFTEHHRLFCPEDFARLKTAMDAVINEGTPYALELCARRRDGSTRQCFARGYPETRWSHKVTHVYGTFEDLTERKQAERDLRLAASVFAHSFEGIIITDAENRIVDANPAFSAITGYERASVLGKDPNILASGRQDEAFYREMWEAIRHQGCWRGELWNRRQDGQLYAELLSISAVLDAEGLVQNYIGVFSDISDLKAHEGELDHLANYDALTELPNRRLLEDRLKQALARTRRSGRPMALCYLDLDDFKPINDHYGHEVGDEVLISIADRLRELIRAQDTVARLGGDEFVLLFNDLARAEDCHLLLERVLAAATTPILLHGVTHRVSASIGVVLSPPDVASADTLLRHADQAMYRAKAAGGNCYHLHDAEQDR</sequence>
<feature type="domain" description="GGDEF" evidence="9">
    <location>
        <begin position="756"/>
        <end position="889"/>
    </location>
</feature>
<feature type="domain" description="CHASE" evidence="8">
    <location>
        <begin position="60"/>
        <end position="286"/>
    </location>
</feature>
<evidence type="ECO:0000259" key="7">
    <source>
        <dbReference type="PROSITE" id="PS50113"/>
    </source>
</evidence>
<feature type="domain" description="PAS" evidence="6">
    <location>
        <begin position="596"/>
        <end position="644"/>
    </location>
</feature>
<dbReference type="NCBIfam" id="TIGR00254">
    <property type="entry name" value="GGDEF"/>
    <property type="match status" value="1"/>
</dbReference>
<keyword evidence="11" id="KW-1185">Reference proteome</keyword>
<dbReference type="SUPFAM" id="SSF55073">
    <property type="entry name" value="Nucleotide cyclase"/>
    <property type="match status" value="1"/>
</dbReference>
<dbReference type="FunFam" id="3.30.70.270:FF:000001">
    <property type="entry name" value="Diguanylate cyclase domain protein"/>
    <property type="match status" value="1"/>
</dbReference>
<dbReference type="InterPro" id="IPR001610">
    <property type="entry name" value="PAC"/>
</dbReference>
<feature type="domain" description="PAC" evidence="7">
    <location>
        <begin position="672"/>
        <end position="724"/>
    </location>
</feature>
<evidence type="ECO:0000256" key="3">
    <source>
        <dbReference type="ARBA" id="ARBA00022692"/>
    </source>
</evidence>
<dbReference type="Pfam" id="PF08447">
    <property type="entry name" value="PAS_3"/>
    <property type="match status" value="2"/>
</dbReference>
<dbReference type="Pfam" id="PF03924">
    <property type="entry name" value="CHASE"/>
    <property type="match status" value="1"/>
</dbReference>
<evidence type="ECO:0000313" key="11">
    <source>
        <dbReference type="Proteomes" id="UP000434044"/>
    </source>
</evidence>
<dbReference type="Pfam" id="PF00990">
    <property type="entry name" value="GGDEF"/>
    <property type="match status" value="1"/>
</dbReference>
<evidence type="ECO:0000256" key="4">
    <source>
        <dbReference type="ARBA" id="ARBA00022989"/>
    </source>
</evidence>
<dbReference type="CDD" id="cd01949">
    <property type="entry name" value="GGDEF"/>
    <property type="match status" value="1"/>
</dbReference>
<dbReference type="InterPro" id="IPR042240">
    <property type="entry name" value="CHASE_sf"/>
</dbReference>
<dbReference type="Pfam" id="PF13426">
    <property type="entry name" value="PAS_9"/>
    <property type="match status" value="1"/>
</dbReference>
<dbReference type="Gene3D" id="3.30.70.270">
    <property type="match status" value="1"/>
</dbReference>
<gene>
    <name evidence="10" type="ORF">GJ668_10745</name>
</gene>
<dbReference type="GO" id="GO:0007165">
    <property type="term" value="P:signal transduction"/>
    <property type="evidence" value="ECO:0007669"/>
    <property type="project" value="UniProtKB-ARBA"/>
</dbReference>
<evidence type="ECO:0000259" key="9">
    <source>
        <dbReference type="PROSITE" id="PS50887"/>
    </source>
</evidence>
<dbReference type="CDD" id="cd00130">
    <property type="entry name" value="PAS"/>
    <property type="match status" value="2"/>
</dbReference>
<dbReference type="InterPro" id="IPR013655">
    <property type="entry name" value="PAS_fold_3"/>
</dbReference>
<dbReference type="EMBL" id="WNKT01000020">
    <property type="protein sequence ID" value="MTW21566.1"/>
    <property type="molecule type" value="Genomic_DNA"/>
</dbReference>
<keyword evidence="3" id="KW-0812">Transmembrane</keyword>
<evidence type="ECO:0000256" key="1">
    <source>
        <dbReference type="ARBA" id="ARBA00001946"/>
    </source>
</evidence>
<dbReference type="GO" id="GO:0003824">
    <property type="term" value="F:catalytic activity"/>
    <property type="evidence" value="ECO:0007669"/>
    <property type="project" value="UniProtKB-ARBA"/>
</dbReference>
<dbReference type="OrthoDB" id="8553030at2"/>
<dbReference type="PROSITE" id="PS50839">
    <property type="entry name" value="CHASE"/>
    <property type="match status" value="1"/>
</dbReference>
<evidence type="ECO:0000259" key="6">
    <source>
        <dbReference type="PROSITE" id="PS50112"/>
    </source>
</evidence>
<dbReference type="InterPro" id="IPR043128">
    <property type="entry name" value="Rev_trsase/Diguanyl_cyclase"/>
</dbReference>
<dbReference type="Gene3D" id="2.10.70.100">
    <property type="match status" value="2"/>
</dbReference>
<accession>A0A6N8EFX7</accession>
<dbReference type="PROSITE" id="PS50113">
    <property type="entry name" value="PAC"/>
    <property type="match status" value="3"/>
</dbReference>
<comment type="caution">
    <text evidence="10">The sequence shown here is derived from an EMBL/GenBank/DDBJ whole genome shotgun (WGS) entry which is preliminary data.</text>
</comment>
<dbReference type="InterPro" id="IPR052163">
    <property type="entry name" value="DGC-Regulatory_Protein"/>
</dbReference>
<dbReference type="SUPFAM" id="SSF55785">
    <property type="entry name" value="PYP-like sensor domain (PAS domain)"/>
    <property type="match status" value="3"/>
</dbReference>
<dbReference type="PROSITE" id="PS50112">
    <property type="entry name" value="PAS"/>
    <property type="match status" value="1"/>
</dbReference>
<dbReference type="RefSeq" id="WP_155450148.1">
    <property type="nucleotide sequence ID" value="NZ_WNKT01000020.1"/>
</dbReference>
<dbReference type="Gene3D" id="3.30.450.350">
    <property type="entry name" value="CHASE domain"/>
    <property type="match status" value="1"/>
</dbReference>
<dbReference type="InterPro" id="IPR006189">
    <property type="entry name" value="CHASE_dom"/>
</dbReference>
<dbReference type="PANTHER" id="PTHR46663">
    <property type="entry name" value="DIGUANYLATE CYCLASE DGCT-RELATED"/>
    <property type="match status" value="1"/>
</dbReference>
<keyword evidence="4" id="KW-1133">Transmembrane helix</keyword>
<reference evidence="10 11" key="1">
    <citation type="submission" date="2019-11" db="EMBL/GenBank/DDBJ databases">
        <title>Whole-genome sequence of the anaerobic purple sulfur bacterium Allochromatium palmeri DSM 15591.</title>
        <authorList>
            <person name="Kyndt J.A."/>
            <person name="Meyer T.E."/>
        </authorList>
    </citation>
    <scope>NUCLEOTIDE SEQUENCE [LARGE SCALE GENOMIC DNA]</scope>
    <source>
        <strain evidence="10 11">DSM 15591</strain>
    </source>
</reference>
<dbReference type="PROSITE" id="PS50887">
    <property type="entry name" value="GGDEF"/>
    <property type="match status" value="1"/>
</dbReference>
<dbReference type="SMART" id="SM00091">
    <property type="entry name" value="PAS"/>
    <property type="match status" value="1"/>
</dbReference>
<dbReference type="SMART" id="SM00086">
    <property type="entry name" value="PAC"/>
    <property type="match status" value="3"/>
</dbReference>
<dbReference type="NCBIfam" id="TIGR00229">
    <property type="entry name" value="sensory_box"/>
    <property type="match status" value="2"/>
</dbReference>
<comment type="cofactor">
    <cofactor evidence="1">
        <name>Mg(2+)</name>
        <dbReference type="ChEBI" id="CHEBI:18420"/>
    </cofactor>
</comment>
<comment type="subcellular location">
    <subcellularLocation>
        <location evidence="2">Membrane</location>
    </subcellularLocation>
</comment>
<protein>
    <submittedName>
        <fullName evidence="10">Diguanylate cyclase</fullName>
    </submittedName>
</protein>
<evidence type="ECO:0000313" key="10">
    <source>
        <dbReference type="EMBL" id="MTW21566.1"/>
    </source>
</evidence>
<dbReference type="InterPro" id="IPR000160">
    <property type="entry name" value="GGDEF_dom"/>
</dbReference>
<evidence type="ECO:0000259" key="8">
    <source>
        <dbReference type="PROSITE" id="PS50839"/>
    </source>
</evidence>
<keyword evidence="5" id="KW-0472">Membrane</keyword>
<evidence type="ECO:0000256" key="2">
    <source>
        <dbReference type="ARBA" id="ARBA00004370"/>
    </source>
</evidence>
<dbReference type="InterPro" id="IPR029787">
    <property type="entry name" value="Nucleotide_cyclase"/>
</dbReference>
<dbReference type="SMART" id="SM00267">
    <property type="entry name" value="GGDEF"/>
    <property type="match status" value="1"/>
</dbReference>
<feature type="domain" description="PAC" evidence="7">
    <location>
        <begin position="422"/>
        <end position="474"/>
    </location>
</feature>
<feature type="domain" description="PAC" evidence="7">
    <location>
        <begin position="550"/>
        <end position="602"/>
    </location>
</feature>
<evidence type="ECO:0000256" key="5">
    <source>
        <dbReference type="ARBA" id="ARBA00023136"/>
    </source>
</evidence>
<organism evidence="10 11">
    <name type="scientific">Allochromatium palmeri</name>
    <dbReference type="NCBI Taxonomy" id="231048"/>
    <lineage>
        <taxon>Bacteria</taxon>
        <taxon>Pseudomonadati</taxon>
        <taxon>Pseudomonadota</taxon>
        <taxon>Gammaproteobacteria</taxon>
        <taxon>Chromatiales</taxon>
        <taxon>Chromatiaceae</taxon>
        <taxon>Allochromatium</taxon>
    </lineage>
</organism>
<dbReference type="Proteomes" id="UP000434044">
    <property type="component" value="Unassembled WGS sequence"/>
</dbReference>
<dbReference type="SMART" id="SM01079">
    <property type="entry name" value="CHASE"/>
    <property type="match status" value="1"/>
</dbReference>
<proteinExistence type="predicted"/>
<dbReference type="GO" id="GO:0016020">
    <property type="term" value="C:membrane"/>
    <property type="evidence" value="ECO:0007669"/>
    <property type="project" value="UniProtKB-SubCell"/>
</dbReference>
<name>A0A6N8EFX7_9GAMM</name>
<dbReference type="AlphaFoldDB" id="A0A6N8EFX7"/>